<dbReference type="AlphaFoldDB" id="A0A0M2NTC6"/>
<accession>A0A0M2NTC6</accession>
<sequence length="215" mass="25067">MDLLNIYNFMNKKLIMDKTGHSISHIKRVENIAEKIASKEKIQKKEWEIIQACVYLHDIIDDKVTENIDLARKEVIDILKQSNAEEKEIEIIMYIINNMSYSKNLKEKKTLNKIGQIVQDADRIDALGAIGISRAFYYGGSKGHSMYNDNKARKISELSEDNYRNNSSIINHFYEKLLVLHTTMNTEEGKKIAYQRTEIMKEFLEKFKNEVKGNL</sequence>
<dbReference type="CDD" id="cd00077">
    <property type="entry name" value="HDc"/>
    <property type="match status" value="1"/>
</dbReference>
<evidence type="ECO:0000313" key="3">
    <source>
        <dbReference type="Proteomes" id="UP000034455"/>
    </source>
</evidence>
<dbReference type="Gene3D" id="1.10.472.50">
    <property type="entry name" value="HD-domain/PDEase-like"/>
    <property type="match status" value="1"/>
</dbReference>
<evidence type="ECO:0000313" key="2">
    <source>
        <dbReference type="EMBL" id="KKI62976.1"/>
    </source>
</evidence>
<evidence type="ECO:0000259" key="1">
    <source>
        <dbReference type="SMART" id="SM00471"/>
    </source>
</evidence>
<dbReference type="Gene3D" id="1.20.58.1910">
    <property type="match status" value="1"/>
</dbReference>
<dbReference type="EMBL" id="LAKJ01000023">
    <property type="protein sequence ID" value="KKI62976.1"/>
    <property type="molecule type" value="Genomic_DNA"/>
</dbReference>
<dbReference type="InterPro" id="IPR003607">
    <property type="entry name" value="HD/PDEase_dom"/>
</dbReference>
<organism evidence="2 3">
    <name type="scientific">Staphylococcus cohnii subsp. cohnii</name>
    <dbReference type="NCBI Taxonomy" id="74704"/>
    <lineage>
        <taxon>Bacteria</taxon>
        <taxon>Bacillati</taxon>
        <taxon>Bacillota</taxon>
        <taxon>Bacilli</taxon>
        <taxon>Bacillales</taxon>
        <taxon>Staphylococcaceae</taxon>
        <taxon>Staphylococcus</taxon>
        <taxon>Staphylococcus cohnii species complex</taxon>
    </lineage>
</organism>
<dbReference type="Proteomes" id="UP000034455">
    <property type="component" value="Unassembled WGS sequence"/>
</dbReference>
<gene>
    <name evidence="2" type="ORF">UF66_1524</name>
</gene>
<protein>
    <submittedName>
        <fullName evidence="2">HD domain protein</fullName>
    </submittedName>
</protein>
<dbReference type="SMART" id="SM00471">
    <property type="entry name" value="HDc"/>
    <property type="match status" value="1"/>
</dbReference>
<dbReference type="PANTHER" id="PTHR33594">
    <property type="entry name" value="SUPERFAMILY HYDROLASE, PUTATIVE (AFU_ORTHOLOGUE AFUA_1G03035)-RELATED"/>
    <property type="match status" value="1"/>
</dbReference>
<dbReference type="Pfam" id="PF01966">
    <property type="entry name" value="HD"/>
    <property type="match status" value="1"/>
</dbReference>
<dbReference type="PANTHER" id="PTHR33594:SF1">
    <property type="entry name" value="HD_PDEASE DOMAIN-CONTAINING PROTEIN"/>
    <property type="match status" value="1"/>
</dbReference>
<name>A0A0M2NTC6_STACC</name>
<comment type="caution">
    <text evidence="2">The sequence shown here is derived from an EMBL/GenBank/DDBJ whole genome shotgun (WGS) entry which is preliminary data.</text>
</comment>
<proteinExistence type="predicted"/>
<dbReference type="SUPFAM" id="SSF109604">
    <property type="entry name" value="HD-domain/PDEase-like"/>
    <property type="match status" value="1"/>
</dbReference>
<dbReference type="InterPro" id="IPR006674">
    <property type="entry name" value="HD_domain"/>
</dbReference>
<feature type="domain" description="HD/PDEase" evidence="1">
    <location>
        <begin position="18"/>
        <end position="136"/>
    </location>
</feature>
<dbReference type="PATRIC" id="fig|74704.6.peg.1561"/>
<dbReference type="RefSeq" id="WP_046467828.1">
    <property type="nucleotide sequence ID" value="NZ_LAKJ01000023.1"/>
</dbReference>
<reference evidence="2 3" key="1">
    <citation type="submission" date="2015-03" db="EMBL/GenBank/DDBJ databases">
        <title>Genome Assembly of Staphylococcus cohnii subsp. cohnii strain G22B2.</title>
        <authorList>
            <person name="Nair G."/>
            <person name="Kaur G."/>
            <person name="Khatri I."/>
            <person name="Singh N.K."/>
            <person name="Sathyabama S."/>
            <person name="Maurya S.K."/>
            <person name="Subramanian S."/>
            <person name="Agrewala J.N."/>
            <person name="Mayilraj S."/>
        </authorList>
    </citation>
    <scope>NUCLEOTIDE SEQUENCE [LARGE SCALE GENOMIC DNA]</scope>
    <source>
        <strain evidence="2 3">G22B2</strain>
    </source>
</reference>